<keyword evidence="4" id="KW-1185">Reference proteome</keyword>
<feature type="compositionally biased region" description="Basic and acidic residues" evidence="1">
    <location>
        <begin position="1"/>
        <end position="12"/>
    </location>
</feature>
<sequence length="344" mass="37884">MDPVERDVRGTGDEAAGVDLSLEPLRLADVDQDVRHEDTDENEDEVDPQVETPPPPMPREQEQEHEQHTDDESVDIQPRNKGKQPERLSYPPAFPESDAGSSHTAPPIAPGVIPPVSTAGLAHGQPIPWELDPERPAQKLPIRFRDILGRSILIPWRRAKTWEGMKMTIDSHFLGPEGEHMDSMLTYSVANVRYNLLVSLPSSVEPPKLGSTNKSNGISNNNDNDNGGGSSSSSSNTNTPQPPEPSSPPMRAMVILPEFWDDLIQPGSNVIMNLWPRAPRAMYDLQPPNNVPGLQPLVPGMGMNPGHMPPMAPPPPQPHFIRIVGVQKTRPKTKASTGRPRRRM</sequence>
<feature type="compositionally biased region" description="Basic and acidic residues" evidence="1">
    <location>
        <begin position="26"/>
        <end position="38"/>
    </location>
</feature>
<evidence type="ECO:0000313" key="3">
    <source>
        <dbReference type="EMBL" id="KAK7431734.1"/>
    </source>
</evidence>
<dbReference type="Proteomes" id="UP001498421">
    <property type="component" value="Unassembled WGS sequence"/>
</dbReference>
<name>A0ABR1IFF7_9HYPO</name>
<feature type="domain" description="Ubiquitin-like" evidence="2">
    <location>
        <begin position="139"/>
        <end position="181"/>
    </location>
</feature>
<gene>
    <name evidence="3" type="ORF">QQZ08_001671</name>
</gene>
<accession>A0ABR1IFF7</accession>
<feature type="compositionally biased region" description="Acidic residues" evidence="1">
    <location>
        <begin position="39"/>
        <end position="48"/>
    </location>
</feature>
<feature type="region of interest" description="Disordered" evidence="1">
    <location>
        <begin position="203"/>
        <end position="250"/>
    </location>
</feature>
<proteinExistence type="predicted"/>
<evidence type="ECO:0000313" key="4">
    <source>
        <dbReference type="Proteomes" id="UP001498421"/>
    </source>
</evidence>
<dbReference type="Pfam" id="PF22893">
    <property type="entry name" value="ULD_2"/>
    <property type="match status" value="1"/>
</dbReference>
<feature type="region of interest" description="Disordered" evidence="1">
    <location>
        <begin position="1"/>
        <end position="119"/>
    </location>
</feature>
<organism evidence="3 4">
    <name type="scientific">Neonectria magnoliae</name>
    <dbReference type="NCBI Taxonomy" id="2732573"/>
    <lineage>
        <taxon>Eukaryota</taxon>
        <taxon>Fungi</taxon>
        <taxon>Dikarya</taxon>
        <taxon>Ascomycota</taxon>
        <taxon>Pezizomycotina</taxon>
        <taxon>Sordariomycetes</taxon>
        <taxon>Hypocreomycetidae</taxon>
        <taxon>Hypocreales</taxon>
        <taxon>Nectriaceae</taxon>
        <taxon>Neonectria</taxon>
    </lineage>
</organism>
<protein>
    <recommendedName>
        <fullName evidence="2">Ubiquitin-like domain-containing protein</fullName>
    </recommendedName>
</protein>
<feature type="compositionally biased region" description="Low complexity" evidence="1">
    <location>
        <begin position="210"/>
        <end position="239"/>
    </location>
</feature>
<dbReference type="EMBL" id="JAZAVK010000009">
    <property type="protein sequence ID" value="KAK7431734.1"/>
    <property type="molecule type" value="Genomic_DNA"/>
</dbReference>
<evidence type="ECO:0000256" key="1">
    <source>
        <dbReference type="SAM" id="MobiDB-lite"/>
    </source>
</evidence>
<evidence type="ECO:0000259" key="2">
    <source>
        <dbReference type="Pfam" id="PF22893"/>
    </source>
</evidence>
<comment type="caution">
    <text evidence="3">The sequence shown here is derived from an EMBL/GenBank/DDBJ whole genome shotgun (WGS) entry which is preliminary data.</text>
</comment>
<reference evidence="3 4" key="1">
    <citation type="journal article" date="2025" name="Microbiol. Resour. Announc.">
        <title>Draft genome sequences for Neonectria magnoliae and Neonectria punicea, canker pathogens of Liriodendron tulipifera and Acer saccharum in West Virginia.</title>
        <authorList>
            <person name="Petronek H.M."/>
            <person name="Kasson M.T."/>
            <person name="Metheny A.M."/>
            <person name="Stauder C.M."/>
            <person name="Lovett B."/>
            <person name="Lynch S.C."/>
            <person name="Garnas J.R."/>
            <person name="Kasson L.R."/>
            <person name="Stajich J.E."/>
        </authorList>
    </citation>
    <scope>NUCLEOTIDE SEQUENCE [LARGE SCALE GENOMIC DNA]</scope>
    <source>
        <strain evidence="3 4">NRRL 64651</strain>
    </source>
</reference>
<dbReference type="InterPro" id="IPR054464">
    <property type="entry name" value="ULD_fung"/>
</dbReference>
<feature type="compositionally biased region" description="Basic and acidic residues" evidence="1">
    <location>
        <begin position="59"/>
        <end position="71"/>
    </location>
</feature>